<keyword evidence="7" id="KW-1185">Reference proteome</keyword>
<dbReference type="PRINTS" id="PR00419">
    <property type="entry name" value="ADXRDTASE"/>
</dbReference>
<dbReference type="RefSeq" id="WP_166410720.1">
    <property type="nucleotide sequence ID" value="NZ_CP049869.1"/>
</dbReference>
<dbReference type="AlphaFoldDB" id="A0A6G7YNM0"/>
<proteinExistence type="predicted"/>
<dbReference type="GO" id="GO:0006537">
    <property type="term" value="P:glutamate biosynthetic process"/>
    <property type="evidence" value="ECO:0007669"/>
    <property type="project" value="UniProtKB-KW"/>
</dbReference>
<evidence type="ECO:0000256" key="1">
    <source>
        <dbReference type="ARBA" id="ARBA00022605"/>
    </source>
</evidence>
<sequence>MGDPTGFLKVERQDRTYRPAQERVTHYKEFVIDRDPETSRKQASRCMDCGIPFCHSGCPVNNLIPDWNDLVYKDDWKTAIDRLHETNNFPEFTGRICPAPCEASCTLNLQDTPVTIKSIECEIADRAFDEGWVKPKMAPRGTGKRIAIVGSGPAGMACAQQLARHGHNPTVFEKNDRIGGLLRYGIPDFKMEKHLIDRRVAQMEAEGVIFRTGVNVGVDIPVQRLMDDYDILILAGGAEKPRDLKVPGRELEGTYFAMEFLTQQNKRNAGDPEEKAAGNRTISAKGKHVVVIGGGDTGSDCIGTSHRHGAASVTQLEIMPEPPLKEQKLLTWPHWPMKLRTSSSQEEGADREFAIVTKELIGENGHVTALVCERNGERVELKADLVLLAMGFTGPCIPGAVEQAGVDLTERGNVDAAFGEFRTSNPRIFACGDMRRGQSLVVWAIREGRDCARSVHAQLSAVARQAA</sequence>
<evidence type="ECO:0000259" key="5">
    <source>
        <dbReference type="PROSITE" id="PS51379"/>
    </source>
</evidence>
<dbReference type="PANTHER" id="PTHR43100">
    <property type="entry name" value="GLUTAMATE SYNTHASE [NADPH] SMALL CHAIN"/>
    <property type="match status" value="1"/>
</dbReference>
<dbReference type="SUPFAM" id="SSF51971">
    <property type="entry name" value="Nucleotide-binding domain"/>
    <property type="match status" value="2"/>
</dbReference>
<comment type="pathway">
    <text evidence="4">Amino-acid biosynthesis.</text>
</comment>
<dbReference type="GO" id="GO:0051536">
    <property type="term" value="F:iron-sulfur cluster binding"/>
    <property type="evidence" value="ECO:0007669"/>
    <property type="project" value="InterPro"/>
</dbReference>
<keyword evidence="1" id="KW-0028">Amino-acid biosynthesis</keyword>
<reference evidence="6 7" key="1">
    <citation type="submission" date="2020-03" db="EMBL/GenBank/DDBJ databases">
        <title>Sphingomonas sp. nov., isolated from fish.</title>
        <authorList>
            <person name="Hyun D.-W."/>
            <person name="Bae J.-W."/>
        </authorList>
    </citation>
    <scope>NUCLEOTIDE SEQUENCE [LARGE SCALE GENOMIC DNA]</scope>
    <source>
        <strain evidence="6 7">HDW15B</strain>
    </source>
</reference>
<dbReference type="InterPro" id="IPR051394">
    <property type="entry name" value="Glutamate_Synthase"/>
</dbReference>
<dbReference type="Gene3D" id="1.10.1060.10">
    <property type="entry name" value="Alpha-helical ferredoxin"/>
    <property type="match status" value="1"/>
</dbReference>
<name>A0A6G7YNM0_9SPHN</name>
<dbReference type="Proteomes" id="UP000503222">
    <property type="component" value="Chromosome"/>
</dbReference>
<evidence type="ECO:0000256" key="4">
    <source>
        <dbReference type="ARBA" id="ARBA00029440"/>
    </source>
</evidence>
<dbReference type="PANTHER" id="PTHR43100:SF1">
    <property type="entry name" value="GLUTAMATE SYNTHASE [NADPH] SMALL CHAIN"/>
    <property type="match status" value="1"/>
</dbReference>
<accession>A0A6G7YNM0</accession>
<evidence type="ECO:0000313" key="7">
    <source>
        <dbReference type="Proteomes" id="UP000503222"/>
    </source>
</evidence>
<organism evidence="6 7">
    <name type="scientific">Sphingomonas piscis</name>
    <dbReference type="NCBI Taxonomy" id="2714943"/>
    <lineage>
        <taxon>Bacteria</taxon>
        <taxon>Pseudomonadati</taxon>
        <taxon>Pseudomonadota</taxon>
        <taxon>Alphaproteobacteria</taxon>
        <taxon>Sphingomonadales</taxon>
        <taxon>Sphingomonadaceae</taxon>
        <taxon>Sphingomonas</taxon>
    </lineage>
</organism>
<dbReference type="EMBL" id="CP049869">
    <property type="protein sequence ID" value="QIK78327.1"/>
    <property type="molecule type" value="Genomic_DNA"/>
</dbReference>
<dbReference type="InterPro" id="IPR023753">
    <property type="entry name" value="FAD/NAD-binding_dom"/>
</dbReference>
<dbReference type="InterPro" id="IPR036188">
    <property type="entry name" value="FAD/NAD-bd_sf"/>
</dbReference>
<dbReference type="NCBIfam" id="TIGR01317">
    <property type="entry name" value="GOGAT_sm_gam"/>
    <property type="match status" value="1"/>
</dbReference>
<dbReference type="InterPro" id="IPR017896">
    <property type="entry name" value="4Fe4S_Fe-S-bd"/>
</dbReference>
<evidence type="ECO:0000256" key="2">
    <source>
        <dbReference type="ARBA" id="ARBA00023002"/>
    </source>
</evidence>
<dbReference type="InterPro" id="IPR028261">
    <property type="entry name" value="DPD_II"/>
</dbReference>
<dbReference type="Gene3D" id="3.50.50.60">
    <property type="entry name" value="FAD/NAD(P)-binding domain"/>
    <property type="match status" value="2"/>
</dbReference>
<dbReference type="Pfam" id="PF07992">
    <property type="entry name" value="Pyr_redox_2"/>
    <property type="match status" value="1"/>
</dbReference>
<keyword evidence="3" id="KW-0314">Glutamate biosynthesis</keyword>
<dbReference type="PROSITE" id="PS51379">
    <property type="entry name" value="4FE4S_FER_2"/>
    <property type="match status" value="1"/>
</dbReference>
<feature type="domain" description="4Fe-4S ferredoxin-type" evidence="5">
    <location>
        <begin position="37"/>
        <end position="68"/>
    </location>
</feature>
<dbReference type="Pfam" id="PF14691">
    <property type="entry name" value="Fer4_20"/>
    <property type="match status" value="1"/>
</dbReference>
<dbReference type="GO" id="GO:0016639">
    <property type="term" value="F:oxidoreductase activity, acting on the CH-NH2 group of donors, NAD or NADP as acceptor"/>
    <property type="evidence" value="ECO:0007669"/>
    <property type="project" value="InterPro"/>
</dbReference>
<evidence type="ECO:0000256" key="3">
    <source>
        <dbReference type="ARBA" id="ARBA00023164"/>
    </source>
</evidence>
<dbReference type="SUPFAM" id="SSF46548">
    <property type="entry name" value="alpha-helical ferredoxin"/>
    <property type="match status" value="1"/>
</dbReference>
<dbReference type="KEGG" id="spii:G7077_04835"/>
<dbReference type="InterPro" id="IPR006005">
    <property type="entry name" value="Glut_synth_ssu1"/>
</dbReference>
<protein>
    <submittedName>
        <fullName evidence="6">Glutamate synthase subunit beta</fullName>
    </submittedName>
</protein>
<evidence type="ECO:0000313" key="6">
    <source>
        <dbReference type="EMBL" id="QIK78327.1"/>
    </source>
</evidence>
<gene>
    <name evidence="6" type="ORF">G7077_04835</name>
</gene>
<keyword evidence="2" id="KW-0560">Oxidoreductase</keyword>
<dbReference type="InterPro" id="IPR009051">
    <property type="entry name" value="Helical_ferredxn"/>
</dbReference>